<organism evidence="4 5">
    <name type="scientific">Actinidia rufa</name>
    <dbReference type="NCBI Taxonomy" id="165716"/>
    <lineage>
        <taxon>Eukaryota</taxon>
        <taxon>Viridiplantae</taxon>
        <taxon>Streptophyta</taxon>
        <taxon>Embryophyta</taxon>
        <taxon>Tracheophyta</taxon>
        <taxon>Spermatophyta</taxon>
        <taxon>Magnoliopsida</taxon>
        <taxon>eudicotyledons</taxon>
        <taxon>Gunneridae</taxon>
        <taxon>Pentapetalae</taxon>
        <taxon>asterids</taxon>
        <taxon>Ericales</taxon>
        <taxon>Actinidiaceae</taxon>
        <taxon>Actinidia</taxon>
    </lineage>
</organism>
<evidence type="ECO:0000256" key="1">
    <source>
        <dbReference type="ARBA" id="ARBA00022786"/>
    </source>
</evidence>
<dbReference type="AlphaFoldDB" id="A0A7J0FFX1"/>
<feature type="compositionally biased region" description="Polar residues" evidence="2">
    <location>
        <begin position="282"/>
        <end position="291"/>
    </location>
</feature>
<evidence type="ECO:0000313" key="5">
    <source>
        <dbReference type="Proteomes" id="UP000585474"/>
    </source>
</evidence>
<dbReference type="PANTHER" id="PTHR23322">
    <property type="entry name" value="FAS-ASSOCIATED PROTEIN"/>
    <property type="match status" value="1"/>
</dbReference>
<dbReference type="OrthoDB" id="1920064at2759"/>
<feature type="region of interest" description="Disordered" evidence="2">
    <location>
        <begin position="429"/>
        <end position="451"/>
    </location>
</feature>
<accession>A0A7J0FFX1</accession>
<dbReference type="EMBL" id="BJWL01000011">
    <property type="protein sequence ID" value="GFY97356.1"/>
    <property type="molecule type" value="Genomic_DNA"/>
</dbReference>
<sequence length="627" mass="69622">MEHGGDLNEAVNAHFNEGDRRPMRETSTAAPQNDAMDIDEPVQVGFQGPPFSLLPSAGNLRQFSLLDPDISRSLFDSGPDSTTRAPFVSHPREVREIPIEVKDGAEQSGHSGPPPTVEDVTGTTDAHDLETHGAVIIDDEVDEDIPTAPPGHVTGQNEQGGDVLASNSEGTYPMPSAPVIDDLPEYGNDIEEEMVRAAIEASKREIGKGYPDQQVGVRDALTNPGNQQRQYRVEDTEIAHAVSLSLKTAEQEKALREQGEKVGASEVEAYMPTVVGDVGKMASSNGSSSLQDDAEDVEEQPLVRHRSRHMSSASVGSGKETGEIEVTPPSGPGQQTNISHPPNNRNDFHTDEVLLSIPHSNFTPLICDIRFEKFYKCEYFLVFIALKWGGISSEEQDEAIMLEAALFGGIPEGSEYRFPYAPHQFMQNGLDSTSSLYPRRSPRPPSPGITAQRLIREQQDDEYLASLQADREKELKALEEAEAQRLKEQAAREAALEEERRKEEESRRKLEEEQEIERQLAAKEASLPQEPTPDDENAVTLLVRMPDGSRRGRRFRKSDKLQSLFDFIDVGRWVKPGTYRLVRPYPRRAFNDGESVATLNELGGTELFWPERNGRLNMNIMCLNLVF</sequence>
<proteinExistence type="predicted"/>
<feature type="region of interest" description="Disordered" evidence="2">
    <location>
        <begin position="139"/>
        <end position="159"/>
    </location>
</feature>
<evidence type="ECO:0000256" key="2">
    <source>
        <dbReference type="SAM" id="MobiDB-lite"/>
    </source>
</evidence>
<feature type="region of interest" description="Disordered" evidence="2">
    <location>
        <begin position="103"/>
        <end position="123"/>
    </location>
</feature>
<dbReference type="Proteomes" id="UP000585474">
    <property type="component" value="Unassembled WGS sequence"/>
</dbReference>
<dbReference type="Gene3D" id="3.10.20.90">
    <property type="entry name" value="Phosphatidylinositol 3-kinase Catalytic Subunit, Chain A, domain 1"/>
    <property type="match status" value="1"/>
</dbReference>
<feature type="compositionally biased region" description="Polar residues" evidence="2">
    <location>
        <begin position="332"/>
        <end position="341"/>
    </location>
</feature>
<comment type="caution">
    <text evidence="4">The sequence shown here is derived from an EMBL/GenBank/DDBJ whole genome shotgun (WGS) entry which is preliminary data.</text>
</comment>
<feature type="region of interest" description="Disordered" evidence="2">
    <location>
        <begin position="280"/>
        <end position="341"/>
    </location>
</feature>
<reference evidence="4 5" key="1">
    <citation type="submission" date="2019-07" db="EMBL/GenBank/DDBJ databases">
        <title>De Novo Assembly of kiwifruit Actinidia rufa.</title>
        <authorList>
            <person name="Sugita-Konishi S."/>
            <person name="Sato K."/>
            <person name="Mori E."/>
            <person name="Abe Y."/>
            <person name="Kisaki G."/>
            <person name="Hamano K."/>
            <person name="Suezawa K."/>
            <person name="Otani M."/>
            <person name="Fukuda T."/>
            <person name="Manabe T."/>
            <person name="Gomi K."/>
            <person name="Tabuchi M."/>
            <person name="Akimitsu K."/>
            <person name="Kataoka I."/>
        </authorList>
    </citation>
    <scope>NUCLEOTIDE SEQUENCE [LARGE SCALE GENOMIC DNA]</scope>
    <source>
        <strain evidence="5">cv. Fuchu</strain>
    </source>
</reference>
<evidence type="ECO:0000259" key="3">
    <source>
        <dbReference type="PROSITE" id="PS50033"/>
    </source>
</evidence>
<dbReference type="SMART" id="SM00166">
    <property type="entry name" value="UBX"/>
    <property type="match status" value="1"/>
</dbReference>
<dbReference type="InterPro" id="IPR050730">
    <property type="entry name" value="UBX_domain-protein"/>
</dbReference>
<dbReference type="PROSITE" id="PS50033">
    <property type="entry name" value="UBX"/>
    <property type="match status" value="1"/>
</dbReference>
<dbReference type="Pfam" id="PF00789">
    <property type="entry name" value="UBX"/>
    <property type="match status" value="1"/>
</dbReference>
<dbReference type="PANTHER" id="PTHR23322:SF93">
    <property type="entry name" value="UBX DOMAIN-CONTAINING PROTEIN 8"/>
    <property type="match status" value="1"/>
</dbReference>
<feature type="region of interest" description="Disordered" evidence="2">
    <location>
        <begin position="486"/>
        <end position="517"/>
    </location>
</feature>
<name>A0A7J0FFX1_9ERIC</name>
<protein>
    <submittedName>
        <fullName evidence="4">Ubiquitin-like superfamily protein</fullName>
    </submittedName>
</protein>
<dbReference type="InterPro" id="IPR001012">
    <property type="entry name" value="UBX_dom"/>
</dbReference>
<gene>
    <name evidence="4" type="ORF">Acr_11g0016620</name>
</gene>
<dbReference type="InterPro" id="IPR029071">
    <property type="entry name" value="Ubiquitin-like_domsf"/>
</dbReference>
<evidence type="ECO:0000313" key="4">
    <source>
        <dbReference type="EMBL" id="GFY97356.1"/>
    </source>
</evidence>
<keyword evidence="1" id="KW-0833">Ubl conjugation pathway</keyword>
<dbReference type="CDD" id="cd01767">
    <property type="entry name" value="UBX"/>
    <property type="match status" value="1"/>
</dbReference>
<keyword evidence="5" id="KW-1185">Reference proteome</keyword>
<dbReference type="GO" id="GO:0043130">
    <property type="term" value="F:ubiquitin binding"/>
    <property type="evidence" value="ECO:0007669"/>
    <property type="project" value="TreeGrafter"/>
</dbReference>
<feature type="domain" description="UBX" evidence="3">
    <location>
        <begin position="534"/>
        <end position="603"/>
    </location>
</feature>
<dbReference type="SUPFAM" id="SSF54236">
    <property type="entry name" value="Ubiquitin-like"/>
    <property type="match status" value="1"/>
</dbReference>